<dbReference type="GO" id="GO:0009451">
    <property type="term" value="P:RNA modification"/>
    <property type="evidence" value="ECO:0007669"/>
    <property type="project" value="InterPro"/>
</dbReference>
<dbReference type="OrthoDB" id="185373at2759"/>
<evidence type="ECO:0008006" key="5">
    <source>
        <dbReference type="Google" id="ProtNLM"/>
    </source>
</evidence>
<dbReference type="Gene3D" id="1.25.40.10">
    <property type="entry name" value="Tetratricopeptide repeat domain"/>
    <property type="match status" value="2"/>
</dbReference>
<gene>
    <name evidence="3" type="ORF">KP509_09G093800</name>
</gene>
<proteinExistence type="predicted"/>
<dbReference type="GO" id="GO:0003723">
    <property type="term" value="F:RNA binding"/>
    <property type="evidence" value="ECO:0007669"/>
    <property type="project" value="InterPro"/>
</dbReference>
<protein>
    <recommendedName>
        <fullName evidence="5">Pentatricopeptide repeat-containing protein</fullName>
    </recommendedName>
</protein>
<dbReference type="AlphaFoldDB" id="A0A8T2UCY3"/>
<dbReference type="EMBL" id="CM035414">
    <property type="protein sequence ID" value="KAH7430329.1"/>
    <property type="molecule type" value="Genomic_DNA"/>
</dbReference>
<dbReference type="OMA" id="ITHAYSY"/>
<evidence type="ECO:0000313" key="4">
    <source>
        <dbReference type="Proteomes" id="UP000825935"/>
    </source>
</evidence>
<dbReference type="InterPro" id="IPR002885">
    <property type="entry name" value="PPR_rpt"/>
</dbReference>
<evidence type="ECO:0000313" key="3">
    <source>
        <dbReference type="EMBL" id="KAH7430329.1"/>
    </source>
</evidence>
<comment type="caution">
    <text evidence="3">The sequence shown here is derived from an EMBL/GenBank/DDBJ whole genome shotgun (WGS) entry which is preliminary data.</text>
</comment>
<dbReference type="PANTHER" id="PTHR47926">
    <property type="entry name" value="PENTATRICOPEPTIDE REPEAT-CONTAINING PROTEIN"/>
    <property type="match status" value="1"/>
</dbReference>
<evidence type="ECO:0000256" key="1">
    <source>
        <dbReference type="ARBA" id="ARBA00022737"/>
    </source>
</evidence>
<keyword evidence="1" id="KW-0677">Repeat</keyword>
<evidence type="ECO:0000256" key="2">
    <source>
        <dbReference type="PROSITE-ProRule" id="PRU00708"/>
    </source>
</evidence>
<dbReference type="NCBIfam" id="TIGR00756">
    <property type="entry name" value="PPR"/>
    <property type="match status" value="1"/>
</dbReference>
<reference evidence="3" key="1">
    <citation type="submission" date="2021-08" db="EMBL/GenBank/DDBJ databases">
        <title>WGS assembly of Ceratopteris richardii.</title>
        <authorList>
            <person name="Marchant D.B."/>
            <person name="Chen G."/>
            <person name="Jenkins J."/>
            <person name="Shu S."/>
            <person name="Leebens-Mack J."/>
            <person name="Grimwood J."/>
            <person name="Schmutz J."/>
            <person name="Soltis P."/>
            <person name="Soltis D."/>
            <person name="Chen Z.-H."/>
        </authorList>
    </citation>
    <scope>NUCLEOTIDE SEQUENCE</scope>
    <source>
        <strain evidence="3">Whitten #5841</strain>
        <tissue evidence="3">Leaf</tissue>
    </source>
</reference>
<sequence>MHLEIVKLGMEGLSQVANYLIYMYVNCGSVTKAQQVFDSLFLRDVVIWTALIAGCAEHGPYEKAFKCDGLMQQEGICPNPVTYIYILKGCASMIALTEGQQIHTQIVLKGLEDDINIGNTLINMFFKWGLCADARTCFGKLGLPDVTAWNILVAGHLHLFRGRNYVTVFSEMIQEGIIPNNITLTCVLNSCSDAGILSINDAFFLITHAYSYFFPTLKHYTCVVDFVGRVGLIDKAIGILDGMPINPDVHIWLPLLGSC</sequence>
<keyword evidence="4" id="KW-1185">Reference proteome</keyword>
<dbReference type="Pfam" id="PF13041">
    <property type="entry name" value="PPR_2"/>
    <property type="match status" value="2"/>
</dbReference>
<dbReference type="Proteomes" id="UP000825935">
    <property type="component" value="Chromosome 9"/>
</dbReference>
<accession>A0A8T2UCY3</accession>
<organism evidence="3 4">
    <name type="scientific">Ceratopteris richardii</name>
    <name type="common">Triangle waterfern</name>
    <dbReference type="NCBI Taxonomy" id="49495"/>
    <lineage>
        <taxon>Eukaryota</taxon>
        <taxon>Viridiplantae</taxon>
        <taxon>Streptophyta</taxon>
        <taxon>Embryophyta</taxon>
        <taxon>Tracheophyta</taxon>
        <taxon>Polypodiopsida</taxon>
        <taxon>Polypodiidae</taxon>
        <taxon>Polypodiales</taxon>
        <taxon>Pteridineae</taxon>
        <taxon>Pteridaceae</taxon>
        <taxon>Parkerioideae</taxon>
        <taxon>Ceratopteris</taxon>
    </lineage>
</organism>
<feature type="repeat" description="PPR" evidence="2">
    <location>
        <begin position="44"/>
        <end position="78"/>
    </location>
</feature>
<name>A0A8T2UCY3_CERRI</name>
<dbReference type="InterPro" id="IPR011990">
    <property type="entry name" value="TPR-like_helical_dom_sf"/>
</dbReference>
<dbReference type="PROSITE" id="PS51375">
    <property type="entry name" value="PPR"/>
    <property type="match status" value="1"/>
</dbReference>
<dbReference type="InterPro" id="IPR046960">
    <property type="entry name" value="PPR_At4g14850-like_plant"/>
</dbReference>